<dbReference type="OrthoDB" id="6340082at2759"/>
<dbReference type="InterPro" id="IPR016186">
    <property type="entry name" value="C-type_lectin-like/link_sf"/>
</dbReference>
<dbReference type="InterPro" id="IPR016187">
    <property type="entry name" value="CTDL_fold"/>
</dbReference>
<accession>A0A6P8XBM0</accession>
<organism evidence="3 4">
    <name type="scientific">Drosophila albomicans</name>
    <name type="common">Fruit fly</name>
    <dbReference type="NCBI Taxonomy" id="7291"/>
    <lineage>
        <taxon>Eukaryota</taxon>
        <taxon>Metazoa</taxon>
        <taxon>Ecdysozoa</taxon>
        <taxon>Arthropoda</taxon>
        <taxon>Hexapoda</taxon>
        <taxon>Insecta</taxon>
        <taxon>Pterygota</taxon>
        <taxon>Neoptera</taxon>
        <taxon>Endopterygota</taxon>
        <taxon>Diptera</taxon>
        <taxon>Brachycera</taxon>
        <taxon>Muscomorpha</taxon>
        <taxon>Ephydroidea</taxon>
        <taxon>Drosophilidae</taxon>
        <taxon>Drosophila</taxon>
    </lineage>
</organism>
<dbReference type="GeneID" id="117574089"/>
<keyword evidence="1" id="KW-0732">Signal</keyword>
<gene>
    <name evidence="4" type="primary">LOC117574089</name>
</gene>
<dbReference type="PROSITE" id="PS50041">
    <property type="entry name" value="C_TYPE_LECTIN_2"/>
    <property type="match status" value="1"/>
</dbReference>
<evidence type="ECO:0000313" key="3">
    <source>
        <dbReference type="Proteomes" id="UP000515160"/>
    </source>
</evidence>
<dbReference type="InterPro" id="IPR050111">
    <property type="entry name" value="C-type_lectin/snaclec_domain"/>
</dbReference>
<dbReference type="PANTHER" id="PTHR22803">
    <property type="entry name" value="MANNOSE, PHOSPHOLIPASE, LECTIN RECEPTOR RELATED"/>
    <property type="match status" value="1"/>
</dbReference>
<dbReference type="Proteomes" id="UP000515160">
    <property type="component" value="Chromosome 2R"/>
</dbReference>
<proteinExistence type="predicted"/>
<dbReference type="Pfam" id="PF00059">
    <property type="entry name" value="Lectin_C"/>
    <property type="match status" value="1"/>
</dbReference>
<evidence type="ECO:0000256" key="1">
    <source>
        <dbReference type="SAM" id="SignalP"/>
    </source>
</evidence>
<feature type="signal peptide" evidence="1">
    <location>
        <begin position="1"/>
        <end position="18"/>
    </location>
</feature>
<name>A0A6P8XBM0_DROAB</name>
<dbReference type="AlphaFoldDB" id="A0A6P8XBM0"/>
<keyword evidence="3" id="KW-1185">Reference proteome</keyword>
<feature type="chain" id="PRO_5039268241" evidence="1">
    <location>
        <begin position="19"/>
        <end position="175"/>
    </location>
</feature>
<dbReference type="CDD" id="cd00037">
    <property type="entry name" value="CLECT"/>
    <property type="match status" value="1"/>
</dbReference>
<protein>
    <submittedName>
        <fullName evidence="4">C-type lectin 37Db-like</fullName>
    </submittedName>
</protein>
<reference evidence="4" key="1">
    <citation type="submission" date="2025-08" db="UniProtKB">
        <authorList>
            <consortium name="RefSeq"/>
        </authorList>
    </citation>
    <scope>IDENTIFICATION</scope>
    <source>
        <strain evidence="4">15112-1751.03</strain>
        <tissue evidence="4">Whole Adult</tissue>
    </source>
</reference>
<evidence type="ECO:0000259" key="2">
    <source>
        <dbReference type="PROSITE" id="PS50041"/>
    </source>
</evidence>
<feature type="domain" description="C-type lectin" evidence="2">
    <location>
        <begin position="44"/>
        <end position="164"/>
    </location>
</feature>
<dbReference type="InterPro" id="IPR001304">
    <property type="entry name" value="C-type_lectin-like"/>
</dbReference>
<dbReference type="SMART" id="SM00034">
    <property type="entry name" value="CLECT"/>
    <property type="match status" value="1"/>
</dbReference>
<dbReference type="Gene3D" id="3.10.100.10">
    <property type="entry name" value="Mannose-Binding Protein A, subunit A"/>
    <property type="match status" value="1"/>
</dbReference>
<dbReference type="RefSeq" id="XP_034113616.2">
    <property type="nucleotide sequence ID" value="XM_034257725.2"/>
</dbReference>
<sequence>MVYYQLIVFLLCVSLALAYNFNYPNGLTTQVTCDKGKTHLYSRIGEKYYFLGKTKVTWFEAAHICRQYGGDLADIESAEEMDAISTYLKKEHDQNDWFWIAGNDLVTVHKFASLTTGLPLTFTSWSPGQPDYPGLEQCMHLWLIGGVFSMNNWFCTQRAFYLCQRQNYTRCWDGC</sequence>
<dbReference type="SUPFAM" id="SSF56436">
    <property type="entry name" value="C-type lectin-like"/>
    <property type="match status" value="1"/>
</dbReference>
<evidence type="ECO:0000313" key="4">
    <source>
        <dbReference type="RefSeq" id="XP_034113616.2"/>
    </source>
</evidence>